<dbReference type="Pfam" id="PF00892">
    <property type="entry name" value="EamA"/>
    <property type="match status" value="2"/>
</dbReference>
<evidence type="ECO:0000256" key="4">
    <source>
        <dbReference type="ARBA" id="ARBA00022989"/>
    </source>
</evidence>
<proteinExistence type="inferred from homology"/>
<feature type="transmembrane region" description="Helical" evidence="7">
    <location>
        <begin position="166"/>
        <end position="190"/>
    </location>
</feature>
<keyword evidence="10" id="KW-1185">Reference proteome</keyword>
<dbReference type="AlphaFoldDB" id="A0A5S4F3E8"/>
<evidence type="ECO:0000313" key="10">
    <source>
        <dbReference type="Proteomes" id="UP000306628"/>
    </source>
</evidence>
<evidence type="ECO:0000256" key="2">
    <source>
        <dbReference type="ARBA" id="ARBA00007362"/>
    </source>
</evidence>
<dbReference type="PANTHER" id="PTHR32322:SF2">
    <property type="entry name" value="EAMA DOMAIN-CONTAINING PROTEIN"/>
    <property type="match status" value="1"/>
</dbReference>
<reference evidence="9 10" key="1">
    <citation type="submission" date="2019-05" db="EMBL/GenBank/DDBJ databases">
        <title>Draft genome sequence of Nonomuraea zeae DSM 100528.</title>
        <authorList>
            <person name="Saricaoglu S."/>
            <person name="Isik K."/>
        </authorList>
    </citation>
    <scope>NUCLEOTIDE SEQUENCE [LARGE SCALE GENOMIC DNA]</scope>
    <source>
        <strain evidence="9 10">DSM 100528</strain>
    </source>
</reference>
<dbReference type="InterPro" id="IPR037185">
    <property type="entry name" value="EmrE-like"/>
</dbReference>
<evidence type="ECO:0000313" key="9">
    <source>
        <dbReference type="EMBL" id="TMR10643.1"/>
    </source>
</evidence>
<organism evidence="9 10">
    <name type="scientific">Nonomuraea zeae</name>
    <dbReference type="NCBI Taxonomy" id="1642303"/>
    <lineage>
        <taxon>Bacteria</taxon>
        <taxon>Bacillati</taxon>
        <taxon>Actinomycetota</taxon>
        <taxon>Actinomycetes</taxon>
        <taxon>Streptosporangiales</taxon>
        <taxon>Streptosporangiaceae</taxon>
        <taxon>Nonomuraea</taxon>
    </lineage>
</organism>
<evidence type="ECO:0000256" key="5">
    <source>
        <dbReference type="ARBA" id="ARBA00023136"/>
    </source>
</evidence>
<name>A0A5S4F3E8_9ACTN</name>
<feature type="transmembrane region" description="Helical" evidence="7">
    <location>
        <begin position="140"/>
        <end position="159"/>
    </location>
</feature>
<keyword evidence="5 7" id="KW-0472">Membrane</keyword>
<sequence length="319" mass="32296">MGIVLVTALTPAIWGTTYLVTTELLPPGRPLLAAVIRALPAGLLLVAITRRLPKGIWWWRALVLGALNIGVFFALLFVGAYRLPGGVAATVGAVQPLLVALLSAGLLGERLTLRTTLAAVAGVAGVSLLVLRAGARLDGLGVAAALGGAAVMAAGVVLSKRWHSPAPLLATTGWQLVAGGLLLLPVAFLIEGPPPATLTAANLAGYAYLTIIGSALAYALWFRGLRALSATKVTFLGLLSPVVATTLGWLVLGQELTAAQGLGALVVLAALVAAQLQPARPRALPDPQAGAASEPQPARPHTLPSPPPGGAPVPIGKES</sequence>
<protein>
    <submittedName>
        <fullName evidence="9">EamA family transporter</fullName>
    </submittedName>
</protein>
<comment type="subcellular location">
    <subcellularLocation>
        <location evidence="1">Membrane</location>
        <topology evidence="1">Multi-pass membrane protein</topology>
    </subcellularLocation>
</comment>
<feature type="transmembrane region" description="Helical" evidence="7">
    <location>
        <begin position="258"/>
        <end position="276"/>
    </location>
</feature>
<dbReference type="Proteomes" id="UP000306628">
    <property type="component" value="Unassembled WGS sequence"/>
</dbReference>
<dbReference type="GO" id="GO:0016020">
    <property type="term" value="C:membrane"/>
    <property type="evidence" value="ECO:0007669"/>
    <property type="project" value="UniProtKB-SubCell"/>
</dbReference>
<feature type="transmembrane region" description="Helical" evidence="7">
    <location>
        <begin position="196"/>
        <end position="221"/>
    </location>
</feature>
<evidence type="ECO:0000256" key="3">
    <source>
        <dbReference type="ARBA" id="ARBA00022692"/>
    </source>
</evidence>
<dbReference type="PANTHER" id="PTHR32322">
    <property type="entry name" value="INNER MEMBRANE TRANSPORTER"/>
    <property type="match status" value="1"/>
</dbReference>
<dbReference type="RefSeq" id="WP_138698754.1">
    <property type="nucleotide sequence ID" value="NZ_JBHSAZ010000096.1"/>
</dbReference>
<comment type="caution">
    <text evidence="9">The sequence shown here is derived from an EMBL/GenBank/DDBJ whole genome shotgun (WGS) entry which is preliminary data.</text>
</comment>
<keyword evidence="3 7" id="KW-0812">Transmembrane</keyword>
<dbReference type="InterPro" id="IPR050638">
    <property type="entry name" value="AA-Vitamin_Transporters"/>
</dbReference>
<feature type="transmembrane region" description="Helical" evidence="7">
    <location>
        <begin position="87"/>
        <end position="108"/>
    </location>
</feature>
<gene>
    <name evidence="9" type="ORF">ETD85_60240</name>
</gene>
<feature type="region of interest" description="Disordered" evidence="6">
    <location>
        <begin position="281"/>
        <end position="319"/>
    </location>
</feature>
<feature type="transmembrane region" description="Helical" evidence="7">
    <location>
        <begin position="61"/>
        <end position="81"/>
    </location>
</feature>
<keyword evidence="4 7" id="KW-1133">Transmembrane helix</keyword>
<dbReference type="OrthoDB" id="5430053at2"/>
<feature type="transmembrane region" description="Helical" evidence="7">
    <location>
        <begin position="115"/>
        <end position="134"/>
    </location>
</feature>
<dbReference type="InterPro" id="IPR000620">
    <property type="entry name" value="EamA_dom"/>
</dbReference>
<evidence type="ECO:0000256" key="7">
    <source>
        <dbReference type="SAM" id="Phobius"/>
    </source>
</evidence>
<feature type="domain" description="EamA" evidence="8">
    <location>
        <begin position="4"/>
        <end position="130"/>
    </location>
</feature>
<evidence type="ECO:0000259" key="8">
    <source>
        <dbReference type="Pfam" id="PF00892"/>
    </source>
</evidence>
<dbReference type="EMBL" id="VCKX01000512">
    <property type="protein sequence ID" value="TMR10643.1"/>
    <property type="molecule type" value="Genomic_DNA"/>
</dbReference>
<evidence type="ECO:0000256" key="1">
    <source>
        <dbReference type="ARBA" id="ARBA00004141"/>
    </source>
</evidence>
<comment type="similarity">
    <text evidence="2">Belongs to the EamA transporter family.</text>
</comment>
<dbReference type="SUPFAM" id="SSF103481">
    <property type="entry name" value="Multidrug resistance efflux transporter EmrE"/>
    <property type="match status" value="2"/>
</dbReference>
<feature type="transmembrane region" description="Helical" evidence="7">
    <location>
        <begin position="233"/>
        <end position="252"/>
    </location>
</feature>
<feature type="transmembrane region" description="Helical" evidence="7">
    <location>
        <begin position="31"/>
        <end position="49"/>
    </location>
</feature>
<evidence type="ECO:0000256" key="6">
    <source>
        <dbReference type="SAM" id="MobiDB-lite"/>
    </source>
</evidence>
<feature type="domain" description="EamA" evidence="8">
    <location>
        <begin position="140"/>
        <end position="272"/>
    </location>
</feature>
<accession>A0A5S4F3E8</accession>